<dbReference type="Pfam" id="PF00664">
    <property type="entry name" value="ABC_membrane"/>
    <property type="match status" value="1"/>
</dbReference>
<dbReference type="AlphaFoldDB" id="A0A0R2CNN7"/>
<feature type="transmembrane region" description="Helical" evidence="9">
    <location>
        <begin position="33"/>
        <end position="56"/>
    </location>
</feature>
<dbReference type="SMART" id="SM00382">
    <property type="entry name" value="AAA"/>
    <property type="match status" value="1"/>
</dbReference>
<dbReference type="GO" id="GO:0005886">
    <property type="term" value="C:plasma membrane"/>
    <property type="evidence" value="ECO:0007669"/>
    <property type="project" value="UniProtKB-SubCell"/>
</dbReference>
<evidence type="ECO:0000256" key="4">
    <source>
        <dbReference type="ARBA" id="ARBA00022692"/>
    </source>
</evidence>
<evidence type="ECO:0000259" key="11">
    <source>
        <dbReference type="PROSITE" id="PS50929"/>
    </source>
</evidence>
<accession>A0A0R2CNN7</accession>
<dbReference type="InterPro" id="IPR039421">
    <property type="entry name" value="Type_1_exporter"/>
</dbReference>
<dbReference type="FunFam" id="3.40.50.300:FF:000287">
    <property type="entry name" value="Multidrug ABC transporter ATP-binding protein"/>
    <property type="match status" value="1"/>
</dbReference>
<dbReference type="InterPro" id="IPR036640">
    <property type="entry name" value="ABC1_TM_sf"/>
</dbReference>
<dbReference type="SUPFAM" id="SSF90123">
    <property type="entry name" value="ABC transporter transmembrane region"/>
    <property type="match status" value="1"/>
</dbReference>
<comment type="subcellular location">
    <subcellularLocation>
        <location evidence="1">Cell membrane</location>
        <topology evidence="1">Multi-pass membrane protein</topology>
    </subcellularLocation>
</comment>
<dbReference type="RefSeq" id="WP_056978781.1">
    <property type="nucleotide sequence ID" value="NZ_AYZR01000009.1"/>
</dbReference>
<feature type="transmembrane region" description="Helical" evidence="9">
    <location>
        <begin position="77"/>
        <end position="99"/>
    </location>
</feature>
<keyword evidence="6" id="KW-0067">ATP-binding</keyword>
<dbReference type="InterPro" id="IPR003439">
    <property type="entry name" value="ABC_transporter-like_ATP-bd"/>
</dbReference>
<dbReference type="PATRIC" id="fig|1423802.4.peg.976"/>
<dbReference type="PANTHER" id="PTHR43394">
    <property type="entry name" value="ATP-DEPENDENT PERMEASE MDL1, MITOCHONDRIAL"/>
    <property type="match status" value="1"/>
</dbReference>
<keyword evidence="8 9" id="KW-0472">Membrane</keyword>
<dbReference type="GO" id="GO:0005524">
    <property type="term" value="F:ATP binding"/>
    <property type="evidence" value="ECO:0007669"/>
    <property type="project" value="UniProtKB-KW"/>
</dbReference>
<dbReference type="CDD" id="cd18547">
    <property type="entry name" value="ABC_6TM_Tm288_like"/>
    <property type="match status" value="1"/>
</dbReference>
<evidence type="ECO:0000256" key="5">
    <source>
        <dbReference type="ARBA" id="ARBA00022741"/>
    </source>
</evidence>
<feature type="domain" description="ABC transmembrane type-1" evidence="11">
    <location>
        <begin position="36"/>
        <end position="326"/>
    </location>
</feature>
<evidence type="ECO:0000256" key="9">
    <source>
        <dbReference type="SAM" id="Phobius"/>
    </source>
</evidence>
<protein>
    <submittedName>
        <fullName evidence="12">ABC transporter</fullName>
    </submittedName>
</protein>
<keyword evidence="5" id="KW-0547">Nucleotide-binding</keyword>
<organism evidence="12 13">
    <name type="scientific">Lentilactobacillus senioris DSM 24302 = JCM 17472</name>
    <dbReference type="NCBI Taxonomy" id="1423802"/>
    <lineage>
        <taxon>Bacteria</taxon>
        <taxon>Bacillati</taxon>
        <taxon>Bacillota</taxon>
        <taxon>Bacilli</taxon>
        <taxon>Lactobacillales</taxon>
        <taxon>Lactobacillaceae</taxon>
        <taxon>Lentilactobacillus</taxon>
    </lineage>
</organism>
<dbReference type="Gene3D" id="1.20.1560.10">
    <property type="entry name" value="ABC transporter type 1, transmembrane domain"/>
    <property type="match status" value="1"/>
</dbReference>
<comment type="caution">
    <text evidence="12">The sequence shown here is derived from an EMBL/GenBank/DDBJ whole genome shotgun (WGS) entry which is preliminary data.</text>
</comment>
<evidence type="ECO:0000256" key="1">
    <source>
        <dbReference type="ARBA" id="ARBA00004651"/>
    </source>
</evidence>
<dbReference type="PROSITE" id="PS50929">
    <property type="entry name" value="ABC_TM1F"/>
    <property type="match status" value="1"/>
</dbReference>
<feature type="transmembrane region" description="Helical" evidence="9">
    <location>
        <begin position="167"/>
        <end position="196"/>
    </location>
</feature>
<feature type="domain" description="ABC transporter" evidence="10">
    <location>
        <begin position="384"/>
        <end position="618"/>
    </location>
</feature>
<dbReference type="CDD" id="cd03254">
    <property type="entry name" value="ABCC_Glucan_exporter_like"/>
    <property type="match status" value="1"/>
</dbReference>
<dbReference type="GO" id="GO:0016887">
    <property type="term" value="F:ATP hydrolysis activity"/>
    <property type="evidence" value="ECO:0007669"/>
    <property type="project" value="InterPro"/>
</dbReference>
<keyword evidence="4 9" id="KW-0812">Transmembrane</keyword>
<dbReference type="InterPro" id="IPR011527">
    <property type="entry name" value="ABC1_TM_dom"/>
</dbReference>
<dbReference type="Proteomes" id="UP000051256">
    <property type="component" value="Unassembled WGS sequence"/>
</dbReference>
<reference evidence="12 13" key="1">
    <citation type="journal article" date="2015" name="Genome Announc.">
        <title>Expanding the biotechnology potential of lactobacilli through comparative genomics of 213 strains and associated genera.</title>
        <authorList>
            <person name="Sun Z."/>
            <person name="Harris H.M."/>
            <person name="McCann A."/>
            <person name="Guo C."/>
            <person name="Argimon S."/>
            <person name="Zhang W."/>
            <person name="Yang X."/>
            <person name="Jeffery I.B."/>
            <person name="Cooney J.C."/>
            <person name="Kagawa T.F."/>
            <person name="Liu W."/>
            <person name="Song Y."/>
            <person name="Salvetti E."/>
            <person name="Wrobel A."/>
            <person name="Rasinkangas P."/>
            <person name="Parkhill J."/>
            <person name="Rea M.C."/>
            <person name="O'Sullivan O."/>
            <person name="Ritari J."/>
            <person name="Douillard F.P."/>
            <person name="Paul Ross R."/>
            <person name="Yang R."/>
            <person name="Briner A.E."/>
            <person name="Felis G.E."/>
            <person name="de Vos W.M."/>
            <person name="Barrangou R."/>
            <person name="Klaenhammer T.R."/>
            <person name="Caufield P.W."/>
            <person name="Cui Y."/>
            <person name="Zhang H."/>
            <person name="O'Toole P.W."/>
        </authorList>
    </citation>
    <scope>NUCLEOTIDE SEQUENCE [LARGE SCALE GENOMIC DNA]</scope>
    <source>
        <strain evidence="12 13">DSM 24302</strain>
    </source>
</reference>
<proteinExistence type="predicted"/>
<dbReference type="PROSITE" id="PS50893">
    <property type="entry name" value="ABC_TRANSPORTER_2"/>
    <property type="match status" value="1"/>
</dbReference>
<evidence type="ECO:0000256" key="3">
    <source>
        <dbReference type="ARBA" id="ARBA00022475"/>
    </source>
</evidence>
<evidence type="ECO:0000256" key="2">
    <source>
        <dbReference type="ARBA" id="ARBA00022448"/>
    </source>
</evidence>
<dbReference type="GO" id="GO:0015421">
    <property type="term" value="F:ABC-type oligopeptide transporter activity"/>
    <property type="evidence" value="ECO:0007669"/>
    <property type="project" value="TreeGrafter"/>
</dbReference>
<dbReference type="EMBL" id="AYZR01000009">
    <property type="protein sequence ID" value="KRM93297.1"/>
    <property type="molecule type" value="Genomic_DNA"/>
</dbReference>
<keyword evidence="13" id="KW-1185">Reference proteome</keyword>
<dbReference type="InterPro" id="IPR017871">
    <property type="entry name" value="ABC_transporter-like_CS"/>
</dbReference>
<evidence type="ECO:0000313" key="13">
    <source>
        <dbReference type="Proteomes" id="UP000051256"/>
    </source>
</evidence>
<keyword evidence="7 9" id="KW-1133">Transmembrane helix</keyword>
<name>A0A0R2CNN7_9LACO</name>
<dbReference type="Pfam" id="PF00005">
    <property type="entry name" value="ABC_tran"/>
    <property type="match status" value="1"/>
</dbReference>
<keyword evidence="3" id="KW-1003">Cell membrane</keyword>
<dbReference type="Gene3D" id="3.40.50.300">
    <property type="entry name" value="P-loop containing nucleotide triphosphate hydrolases"/>
    <property type="match status" value="1"/>
</dbReference>
<gene>
    <name evidence="12" type="ORF">FC56_GL000963</name>
</gene>
<dbReference type="SUPFAM" id="SSF52540">
    <property type="entry name" value="P-loop containing nucleoside triphosphate hydrolases"/>
    <property type="match status" value="1"/>
</dbReference>
<evidence type="ECO:0000256" key="7">
    <source>
        <dbReference type="ARBA" id="ARBA00022989"/>
    </source>
</evidence>
<dbReference type="PROSITE" id="PS00211">
    <property type="entry name" value="ABC_TRANSPORTER_1"/>
    <property type="match status" value="1"/>
</dbReference>
<evidence type="ECO:0000256" key="8">
    <source>
        <dbReference type="ARBA" id="ARBA00023136"/>
    </source>
</evidence>
<dbReference type="FunFam" id="1.20.1560.10:FF:000011">
    <property type="entry name" value="Multidrug ABC transporter ATP-binding protein"/>
    <property type="match status" value="1"/>
</dbReference>
<dbReference type="InterPro" id="IPR027417">
    <property type="entry name" value="P-loop_NTPase"/>
</dbReference>
<dbReference type="STRING" id="1423802.FC56_GL000963"/>
<keyword evidence="2" id="KW-0813">Transport</keyword>
<evidence type="ECO:0000259" key="10">
    <source>
        <dbReference type="PROSITE" id="PS50893"/>
    </source>
</evidence>
<evidence type="ECO:0000313" key="12">
    <source>
        <dbReference type="EMBL" id="KRM93297.1"/>
    </source>
</evidence>
<feature type="transmembrane region" description="Helical" evidence="9">
    <location>
        <begin position="275"/>
        <end position="304"/>
    </location>
</feature>
<dbReference type="InterPro" id="IPR003593">
    <property type="entry name" value="AAA+_ATPase"/>
</dbReference>
<evidence type="ECO:0000256" key="6">
    <source>
        <dbReference type="ARBA" id="ARBA00022840"/>
    </source>
</evidence>
<sequence length="634" mass="69936">MRNGRAIKSLKLTKDNRNTLKRLLKLIFKTQPVWLFIAGVSIIISALSTVIGSLFLKTLIDKYITPLIHQATPNFNPLIRVLLMMVGIYVIGAIATFIYTQIMAILAQRVQYNLRDEMFTHMQTLPVKYFDNNDYGDIMSHYTNDIDTLLQMVGQSLPQFLSSITNFIMVLIAMVIISWELTLFSLAIFASSIIIIKTLTSRSGHYFTLQQKSLGDLDGYAEEMLTGQKVVKVFSHEKEAEANFDKLNNSLETDSGNANGFATLLFPIIGNLGDLLYVLTAVFGGALAVGHLATLTLGDLAAFLQLSRTFSQPIAQISMQLNSIVQALAGAQRIFALLDQESETDNGTITLQPATDSATHRKQWNWVIPKPDGSTSLLPLEGKITYSHVDFSYVPGKQILFDVSFNVNAGQKAAFVGETGAGKTTITDMLNRFYEIDSGTITYDDLDIRNIKKADLRHAMAIVLQDTHLFTGTVNDNIRYGRLDATDEEIQQAADLAQATDFINQLPDKFNTVITDDGGSLSAGQRQLLSIARAAIADPPVMILDEATSSIDTQTEKTVQTAMDNLMKGRTSLSIAHRLSTIYNADIIMVISGGKLIESGNHQQLMAQHGKYYQLYMDSFNGNAPTAIPPKTTN</sequence>
<dbReference type="PANTHER" id="PTHR43394:SF1">
    <property type="entry name" value="ATP-BINDING CASSETTE SUB-FAMILY B MEMBER 10, MITOCHONDRIAL"/>
    <property type="match status" value="1"/>
</dbReference>